<dbReference type="EMBL" id="LAZR01002447">
    <property type="protein sequence ID" value="KKN29930.1"/>
    <property type="molecule type" value="Genomic_DNA"/>
</dbReference>
<comment type="caution">
    <text evidence="7">The sequence shown here is derived from an EMBL/GenBank/DDBJ whole genome shotgun (WGS) entry which is preliminary data.</text>
</comment>
<name>A0A0F9PDP8_9ZZZZ</name>
<evidence type="ECO:0000256" key="5">
    <source>
        <dbReference type="SAM" id="Phobius"/>
    </source>
</evidence>
<dbReference type="SUPFAM" id="SSF161111">
    <property type="entry name" value="Cation efflux protein transmembrane domain-like"/>
    <property type="match status" value="1"/>
</dbReference>
<dbReference type="Gene3D" id="1.20.1510.10">
    <property type="entry name" value="Cation efflux protein transmembrane domain"/>
    <property type="match status" value="1"/>
</dbReference>
<organism evidence="7">
    <name type="scientific">marine sediment metagenome</name>
    <dbReference type="NCBI Taxonomy" id="412755"/>
    <lineage>
        <taxon>unclassified sequences</taxon>
        <taxon>metagenomes</taxon>
        <taxon>ecological metagenomes</taxon>
    </lineage>
</organism>
<sequence length="91" mass="9997">MLIVAIIGLVVNITSILILQGSHKISLNVRSVFYHMIADAAASIGIVIVALIIMSSGIVISHSRSLQIQLEQRMVLSLLMLLGLRYNIMHF</sequence>
<dbReference type="GO" id="GO:0016020">
    <property type="term" value="C:membrane"/>
    <property type="evidence" value="ECO:0007669"/>
    <property type="project" value="UniProtKB-SubCell"/>
</dbReference>
<evidence type="ECO:0000256" key="4">
    <source>
        <dbReference type="ARBA" id="ARBA00023136"/>
    </source>
</evidence>
<evidence type="ECO:0000256" key="1">
    <source>
        <dbReference type="ARBA" id="ARBA00004141"/>
    </source>
</evidence>
<dbReference type="AlphaFoldDB" id="A0A0F9PDP8"/>
<feature type="domain" description="Cation efflux protein transmembrane" evidence="6">
    <location>
        <begin position="1"/>
        <end position="55"/>
    </location>
</feature>
<proteinExistence type="predicted"/>
<evidence type="ECO:0000313" key="7">
    <source>
        <dbReference type="EMBL" id="KKN29930.1"/>
    </source>
</evidence>
<keyword evidence="3 5" id="KW-1133">Transmembrane helix</keyword>
<comment type="subcellular location">
    <subcellularLocation>
        <location evidence="1">Membrane</location>
        <topology evidence="1">Multi-pass membrane protein</topology>
    </subcellularLocation>
</comment>
<accession>A0A0F9PDP8</accession>
<evidence type="ECO:0000259" key="6">
    <source>
        <dbReference type="Pfam" id="PF01545"/>
    </source>
</evidence>
<protein>
    <recommendedName>
        <fullName evidence="6">Cation efflux protein transmembrane domain-containing protein</fullName>
    </recommendedName>
</protein>
<evidence type="ECO:0000256" key="2">
    <source>
        <dbReference type="ARBA" id="ARBA00022692"/>
    </source>
</evidence>
<reference evidence="7" key="1">
    <citation type="journal article" date="2015" name="Nature">
        <title>Complex archaea that bridge the gap between prokaryotes and eukaryotes.</title>
        <authorList>
            <person name="Spang A."/>
            <person name="Saw J.H."/>
            <person name="Jorgensen S.L."/>
            <person name="Zaremba-Niedzwiedzka K."/>
            <person name="Martijn J."/>
            <person name="Lind A.E."/>
            <person name="van Eijk R."/>
            <person name="Schleper C."/>
            <person name="Guy L."/>
            <person name="Ettema T.J."/>
        </authorList>
    </citation>
    <scope>NUCLEOTIDE SEQUENCE</scope>
</reference>
<gene>
    <name evidence="7" type="ORF">LCGC14_0839070</name>
</gene>
<dbReference type="Pfam" id="PF01545">
    <property type="entry name" value="Cation_efflux"/>
    <property type="match status" value="1"/>
</dbReference>
<evidence type="ECO:0000256" key="3">
    <source>
        <dbReference type="ARBA" id="ARBA00022989"/>
    </source>
</evidence>
<dbReference type="InterPro" id="IPR058533">
    <property type="entry name" value="Cation_efflux_TM"/>
</dbReference>
<keyword evidence="4 5" id="KW-0472">Membrane</keyword>
<keyword evidence="2 5" id="KW-0812">Transmembrane</keyword>
<dbReference type="InterPro" id="IPR027469">
    <property type="entry name" value="Cation_efflux_TMD_sf"/>
</dbReference>
<feature type="transmembrane region" description="Helical" evidence="5">
    <location>
        <begin position="40"/>
        <end position="61"/>
    </location>
</feature>